<accession>A0A6B2JZT7</accession>
<keyword evidence="2" id="KW-0732">Signal</keyword>
<evidence type="ECO:0008006" key="5">
    <source>
        <dbReference type="Google" id="ProtNLM"/>
    </source>
</evidence>
<keyword evidence="4" id="KW-1185">Reference proteome</keyword>
<dbReference type="EMBL" id="JAAGAB010000001">
    <property type="protein sequence ID" value="NDU99635.1"/>
    <property type="molecule type" value="Genomic_DNA"/>
</dbReference>
<sequence length="94" mass="9799">MTRILAAAALSLVALAAPAAAQQATLRVAPGPSPTAGPPSSYTERTWTDPRTGCSYVRAQAPGYLPTWHLIINGSYVGLTDARRDCPGFLASQS</sequence>
<proteinExistence type="predicted"/>
<organism evidence="3 4">
    <name type="scientific">Pseudoroseicyclus tamaricis</name>
    <dbReference type="NCBI Taxonomy" id="2705421"/>
    <lineage>
        <taxon>Bacteria</taxon>
        <taxon>Pseudomonadati</taxon>
        <taxon>Pseudomonadota</taxon>
        <taxon>Alphaproteobacteria</taxon>
        <taxon>Rhodobacterales</taxon>
        <taxon>Paracoccaceae</taxon>
        <taxon>Pseudoroseicyclus</taxon>
    </lineage>
</organism>
<evidence type="ECO:0000256" key="2">
    <source>
        <dbReference type="SAM" id="SignalP"/>
    </source>
</evidence>
<name>A0A6B2JZT7_9RHOB</name>
<reference evidence="3 4" key="1">
    <citation type="submission" date="2020-02" db="EMBL/GenBank/DDBJ databases">
        <title>Pseudoroseicyclus tamarix, sp. nov., isolated from offshore sediment of a Tamarix chinensis forest.</title>
        <authorList>
            <person name="Gai Y."/>
        </authorList>
    </citation>
    <scope>NUCLEOTIDE SEQUENCE [LARGE SCALE GENOMIC DNA]</scope>
    <source>
        <strain evidence="3 4">CLL3-39</strain>
    </source>
</reference>
<evidence type="ECO:0000313" key="3">
    <source>
        <dbReference type="EMBL" id="NDU99635.1"/>
    </source>
</evidence>
<gene>
    <name evidence="3" type="ORF">GZA08_01445</name>
</gene>
<evidence type="ECO:0000313" key="4">
    <source>
        <dbReference type="Proteomes" id="UP000474757"/>
    </source>
</evidence>
<protein>
    <recommendedName>
        <fullName evidence="5">Secreted protein</fullName>
    </recommendedName>
</protein>
<feature type="region of interest" description="Disordered" evidence="1">
    <location>
        <begin position="27"/>
        <end position="49"/>
    </location>
</feature>
<comment type="caution">
    <text evidence="3">The sequence shown here is derived from an EMBL/GenBank/DDBJ whole genome shotgun (WGS) entry which is preliminary data.</text>
</comment>
<evidence type="ECO:0000256" key="1">
    <source>
        <dbReference type="SAM" id="MobiDB-lite"/>
    </source>
</evidence>
<feature type="chain" id="PRO_5025342609" description="Secreted protein" evidence="2">
    <location>
        <begin position="20"/>
        <end position="94"/>
    </location>
</feature>
<dbReference type="RefSeq" id="WP_163889289.1">
    <property type="nucleotide sequence ID" value="NZ_JAAFYS010000001.1"/>
</dbReference>
<feature type="signal peptide" evidence="2">
    <location>
        <begin position="1"/>
        <end position="19"/>
    </location>
</feature>
<dbReference type="Proteomes" id="UP000474757">
    <property type="component" value="Unassembled WGS sequence"/>
</dbReference>
<dbReference type="AlphaFoldDB" id="A0A6B2JZT7"/>